<keyword evidence="8" id="KW-0444">Lipid biosynthesis</keyword>
<dbReference type="EMBL" id="JAAGAX010000017">
    <property type="protein sequence ID" value="KAF2287086.1"/>
    <property type="molecule type" value="Genomic_DNA"/>
</dbReference>
<evidence type="ECO:0000256" key="13">
    <source>
        <dbReference type="ARBA" id="ARBA00023098"/>
    </source>
</evidence>
<dbReference type="EC" id="2.7.7.41" evidence="6"/>
<evidence type="ECO:0000256" key="15">
    <source>
        <dbReference type="ARBA" id="ARBA00023136"/>
    </source>
</evidence>
<dbReference type="InterPro" id="IPR015222">
    <property type="entry name" value="Tam41"/>
</dbReference>
<evidence type="ECO:0000256" key="6">
    <source>
        <dbReference type="ARBA" id="ARBA00012487"/>
    </source>
</evidence>
<comment type="pathway">
    <text evidence="4">Lipid metabolism.</text>
</comment>
<dbReference type="AlphaFoldDB" id="A0A6A6KFZ3"/>
<keyword evidence="11" id="KW-0999">Mitochondrion inner membrane</keyword>
<evidence type="ECO:0000256" key="9">
    <source>
        <dbReference type="ARBA" id="ARBA00022679"/>
    </source>
</evidence>
<dbReference type="Gene3D" id="3.40.50.1000">
    <property type="entry name" value="HAD superfamily/HAD-like"/>
    <property type="match status" value="1"/>
</dbReference>
<evidence type="ECO:0000256" key="14">
    <source>
        <dbReference type="ARBA" id="ARBA00023128"/>
    </source>
</evidence>
<keyword evidence="12" id="KW-0460">Magnesium</keyword>
<evidence type="ECO:0000256" key="12">
    <source>
        <dbReference type="ARBA" id="ARBA00022842"/>
    </source>
</evidence>
<dbReference type="Pfam" id="PF00702">
    <property type="entry name" value="Hydrolase"/>
    <property type="match status" value="1"/>
</dbReference>
<dbReference type="GO" id="GO:0016024">
    <property type="term" value="P:CDP-diacylglycerol biosynthetic process"/>
    <property type="evidence" value="ECO:0007669"/>
    <property type="project" value="UniProtKB-UniPathway"/>
</dbReference>
<comment type="caution">
    <text evidence="19">The sequence shown here is derived from an EMBL/GenBank/DDBJ whole genome shotgun (WGS) entry which is preliminary data.</text>
</comment>
<dbReference type="UniPathway" id="UPA00557">
    <property type="reaction ID" value="UER00614"/>
</dbReference>
<keyword evidence="14" id="KW-0496">Mitochondrion</keyword>
<name>A0A6A6KFZ3_HEVBR</name>
<evidence type="ECO:0000313" key="20">
    <source>
        <dbReference type="Proteomes" id="UP000467840"/>
    </source>
</evidence>
<dbReference type="GO" id="GO:0032049">
    <property type="term" value="P:cardiolipin biosynthetic process"/>
    <property type="evidence" value="ECO:0007669"/>
    <property type="project" value="InterPro"/>
</dbReference>
<dbReference type="GO" id="GO:0004605">
    <property type="term" value="F:phosphatidate cytidylyltransferase activity"/>
    <property type="evidence" value="ECO:0007669"/>
    <property type="project" value="UniProtKB-EC"/>
</dbReference>
<dbReference type="GO" id="GO:0005743">
    <property type="term" value="C:mitochondrial inner membrane"/>
    <property type="evidence" value="ECO:0007669"/>
    <property type="project" value="UniProtKB-SubCell"/>
</dbReference>
<reference evidence="19 20" key="1">
    <citation type="journal article" date="2020" name="Mol. Plant">
        <title>The Chromosome-Based Rubber Tree Genome Provides New Insights into Spurge Genome Evolution and Rubber Biosynthesis.</title>
        <authorList>
            <person name="Liu J."/>
            <person name="Shi C."/>
            <person name="Shi C.C."/>
            <person name="Li W."/>
            <person name="Zhang Q.J."/>
            <person name="Zhang Y."/>
            <person name="Li K."/>
            <person name="Lu H.F."/>
            <person name="Shi C."/>
            <person name="Zhu S.T."/>
            <person name="Xiao Z.Y."/>
            <person name="Nan H."/>
            <person name="Yue Y."/>
            <person name="Zhu X.G."/>
            <person name="Wu Y."/>
            <person name="Hong X.N."/>
            <person name="Fan G.Y."/>
            <person name="Tong Y."/>
            <person name="Zhang D."/>
            <person name="Mao C.L."/>
            <person name="Liu Y.L."/>
            <person name="Hao S.J."/>
            <person name="Liu W.Q."/>
            <person name="Lv M.Q."/>
            <person name="Zhang H.B."/>
            <person name="Liu Y."/>
            <person name="Hu-Tang G.R."/>
            <person name="Wang J.P."/>
            <person name="Wang J.H."/>
            <person name="Sun Y.H."/>
            <person name="Ni S.B."/>
            <person name="Chen W.B."/>
            <person name="Zhang X.C."/>
            <person name="Jiao Y.N."/>
            <person name="Eichler E.E."/>
            <person name="Li G.H."/>
            <person name="Liu X."/>
            <person name="Gao L.Z."/>
        </authorList>
    </citation>
    <scope>NUCLEOTIDE SEQUENCE [LARGE SCALE GENOMIC DNA]</scope>
    <source>
        <strain evidence="20">cv. GT1</strain>
        <tissue evidence="19">Leaf</tissue>
    </source>
</reference>
<keyword evidence="16" id="KW-0594">Phospholipid biosynthesis</keyword>
<dbReference type="PANTHER" id="PTHR13619:SF0">
    <property type="entry name" value="PHOSPHATIDATE CYTIDYLYLTRANSFERASE, MITOCHONDRIAL"/>
    <property type="match status" value="1"/>
</dbReference>
<dbReference type="SUPFAM" id="SSF56784">
    <property type="entry name" value="HAD-like"/>
    <property type="match status" value="1"/>
</dbReference>
<dbReference type="InterPro" id="IPR036412">
    <property type="entry name" value="HAD-like_sf"/>
</dbReference>
<comment type="pathway">
    <text evidence="3">Phospholipid metabolism; CDP-diacylglycerol biosynthesis; CDP-diacylglycerol from sn-glycerol 3-phosphate: step 3/3.</text>
</comment>
<evidence type="ECO:0000256" key="7">
    <source>
        <dbReference type="ARBA" id="ARBA00018337"/>
    </source>
</evidence>
<evidence type="ECO:0000256" key="5">
    <source>
        <dbReference type="ARBA" id="ARBA00005458"/>
    </source>
</evidence>
<sequence length="527" mass="59467">MSLLSKLRCITVDVTGTLIAYKGELVTTIAWQQNLLDCHALTTRAGYDYDEETFEKIFRRIYASFGSSAPYSVFPDSQPFLRWAREKGLLVGLVSNAEYRYQDVILPALGLDQVNKYYLLEQCLSGTLVYSLVLKCREARPRIYEIALERAGNIAPEEALHIGDSMRKDYTPAKGVGMHALLLDRFKTPDAEDLIMENGKEAELKSFLKVLPSVEFCCVYGSALHPNNNDKSSMVDYILGVSDPRQWHSENLRLNGDHYASWMVHLGGAKLITEVADEIGVGVHFNPFVRWNGKMLKYGVVRMHDLVQDILNWKRFYLCGRLQKPVHILVDNVDIGNVNSVNLKAALSAALLILPSKFTEEDLYSKICSLSYMGDLRMLFAEDKNKVKKIVQGQFGLFQSMYAPFLQEYEAKELLRFSSFNSDQANISQDCGLSVTRSLVHALPPLVRNKFGMKLGEKKMLNDSGRVVREVVISSREEAARCMQKVLRRTVMVSSLRQAVSGLLAVGGINATRYVASKMHKAWKSWT</sequence>
<comment type="cofactor">
    <cofactor evidence="1">
        <name>Mg(2+)</name>
        <dbReference type="ChEBI" id="CHEBI:18420"/>
    </cofactor>
</comment>
<comment type="similarity">
    <text evidence="5">Belongs to the TAM41 family.</text>
</comment>
<evidence type="ECO:0000313" key="19">
    <source>
        <dbReference type="EMBL" id="KAF2287086.1"/>
    </source>
</evidence>
<accession>A0A6A6KFZ3</accession>
<dbReference type="Pfam" id="PF09139">
    <property type="entry name" value="Tam41_Mmp37"/>
    <property type="match status" value="1"/>
</dbReference>
<evidence type="ECO:0000256" key="17">
    <source>
        <dbReference type="ARBA" id="ARBA00023264"/>
    </source>
</evidence>
<dbReference type="PANTHER" id="PTHR13619">
    <property type="entry name" value="PHOSPHATIDATE CYTIDYLYLTRANSFERASE, MITOCHONDRIAL"/>
    <property type="match status" value="1"/>
</dbReference>
<dbReference type="InterPro" id="IPR023214">
    <property type="entry name" value="HAD_sf"/>
</dbReference>
<gene>
    <name evidence="19" type="ORF">GH714_038066</name>
</gene>
<evidence type="ECO:0000256" key="1">
    <source>
        <dbReference type="ARBA" id="ARBA00001946"/>
    </source>
</evidence>
<evidence type="ECO:0000256" key="16">
    <source>
        <dbReference type="ARBA" id="ARBA00023209"/>
    </source>
</evidence>
<evidence type="ECO:0000256" key="3">
    <source>
        <dbReference type="ARBA" id="ARBA00005119"/>
    </source>
</evidence>
<evidence type="ECO:0000256" key="4">
    <source>
        <dbReference type="ARBA" id="ARBA00005189"/>
    </source>
</evidence>
<evidence type="ECO:0000256" key="18">
    <source>
        <dbReference type="ARBA" id="ARBA00029893"/>
    </source>
</evidence>
<comment type="subcellular location">
    <subcellularLocation>
        <location evidence="2">Mitochondrion inner membrane</location>
        <topology evidence="2">Peripheral membrane protein</topology>
        <orientation evidence="2">Matrix side</orientation>
    </subcellularLocation>
</comment>
<evidence type="ECO:0000256" key="11">
    <source>
        <dbReference type="ARBA" id="ARBA00022792"/>
    </source>
</evidence>
<keyword evidence="20" id="KW-1185">Reference proteome</keyword>
<organism evidence="19 20">
    <name type="scientific">Hevea brasiliensis</name>
    <name type="common">Para rubber tree</name>
    <name type="synonym">Siphonia brasiliensis</name>
    <dbReference type="NCBI Taxonomy" id="3981"/>
    <lineage>
        <taxon>Eukaryota</taxon>
        <taxon>Viridiplantae</taxon>
        <taxon>Streptophyta</taxon>
        <taxon>Embryophyta</taxon>
        <taxon>Tracheophyta</taxon>
        <taxon>Spermatophyta</taxon>
        <taxon>Magnoliopsida</taxon>
        <taxon>eudicotyledons</taxon>
        <taxon>Gunneridae</taxon>
        <taxon>Pentapetalae</taxon>
        <taxon>rosids</taxon>
        <taxon>fabids</taxon>
        <taxon>Malpighiales</taxon>
        <taxon>Euphorbiaceae</taxon>
        <taxon>Crotonoideae</taxon>
        <taxon>Micrandreae</taxon>
        <taxon>Hevea</taxon>
    </lineage>
</organism>
<proteinExistence type="inferred from homology"/>
<protein>
    <recommendedName>
        <fullName evidence="7">Phosphatidate cytidylyltransferase, mitochondrial</fullName>
        <ecNumber evidence="6">2.7.7.41</ecNumber>
    </recommendedName>
    <alternativeName>
        <fullName evidence="18">CDP-diacylglycerol synthase</fullName>
    </alternativeName>
</protein>
<evidence type="ECO:0000256" key="10">
    <source>
        <dbReference type="ARBA" id="ARBA00022695"/>
    </source>
</evidence>
<evidence type="ECO:0000256" key="2">
    <source>
        <dbReference type="ARBA" id="ARBA00004443"/>
    </source>
</evidence>
<dbReference type="Proteomes" id="UP000467840">
    <property type="component" value="Chromosome 3"/>
</dbReference>
<keyword evidence="10" id="KW-0548">Nucleotidyltransferase</keyword>
<keyword evidence="15" id="KW-0472">Membrane</keyword>
<keyword evidence="13" id="KW-0443">Lipid metabolism</keyword>
<keyword evidence="17" id="KW-1208">Phospholipid metabolism</keyword>
<keyword evidence="9" id="KW-0808">Transferase</keyword>
<evidence type="ECO:0000256" key="8">
    <source>
        <dbReference type="ARBA" id="ARBA00022516"/>
    </source>
</evidence>